<dbReference type="OrthoDB" id="674604at2759"/>
<dbReference type="Proteomes" id="UP000319160">
    <property type="component" value="Unassembled WGS sequence"/>
</dbReference>
<gene>
    <name evidence="1" type="ORF">FHL15_005698</name>
</gene>
<accession>A0A553HZP8</accession>
<comment type="caution">
    <text evidence="1">The sequence shown here is derived from an EMBL/GenBank/DDBJ whole genome shotgun (WGS) entry which is preliminary data.</text>
</comment>
<dbReference type="AlphaFoldDB" id="A0A553HZP8"/>
<name>A0A553HZP8_9PEZI</name>
<dbReference type="STRING" id="2512241.A0A553HZP8"/>
<keyword evidence="2" id="KW-1185">Reference proteome</keyword>
<evidence type="ECO:0000313" key="1">
    <source>
        <dbReference type="EMBL" id="TRX93423.1"/>
    </source>
</evidence>
<evidence type="ECO:0008006" key="3">
    <source>
        <dbReference type="Google" id="ProtNLM"/>
    </source>
</evidence>
<organism evidence="1 2">
    <name type="scientific">Xylaria flabelliformis</name>
    <dbReference type="NCBI Taxonomy" id="2512241"/>
    <lineage>
        <taxon>Eukaryota</taxon>
        <taxon>Fungi</taxon>
        <taxon>Dikarya</taxon>
        <taxon>Ascomycota</taxon>
        <taxon>Pezizomycotina</taxon>
        <taxon>Sordariomycetes</taxon>
        <taxon>Xylariomycetidae</taxon>
        <taxon>Xylariales</taxon>
        <taxon>Xylariaceae</taxon>
        <taxon>Xylaria</taxon>
    </lineage>
</organism>
<dbReference type="EMBL" id="VFLP01000029">
    <property type="protein sequence ID" value="TRX93423.1"/>
    <property type="molecule type" value="Genomic_DNA"/>
</dbReference>
<proteinExistence type="predicted"/>
<protein>
    <recommendedName>
        <fullName evidence="3">Heterokaryon incompatibility domain-containing protein</fullName>
    </recommendedName>
</protein>
<dbReference type="PANTHER" id="PTHR10622">
    <property type="entry name" value="HET DOMAIN-CONTAINING PROTEIN"/>
    <property type="match status" value="1"/>
</dbReference>
<dbReference type="PANTHER" id="PTHR10622:SF10">
    <property type="entry name" value="HET DOMAIN-CONTAINING PROTEIN"/>
    <property type="match status" value="1"/>
</dbReference>
<sequence>MRLLDTTTLKLKTFEGDEKPKYAILSHTWGDDEVLFKDLRSKSSIDKSSSSELSEAINSMFKWYLDSLICYAYLSDVLSTDVRDPQNGIVPFEGSRWFKRGWTAPAKVVFFDKSWSYVGRRDILAEKIHRITGIDEKILRYCNARHIFDEIGTISVHTKMVWARCRMTTRVEDRAYSLMGLFDVNMPLLYGEGGVKAFQRLQYEIVKSTKDQSILLHSGNVYSNHLATSPDDFTPLHEFLKGRSDLTFQTIGDYTNVSLGFCPTQDVAPGIQLFWGIVAAYFGDDPLRLDQPAILLYLDGEDGLCSRFSRTIYRVRHGDEGQMEIVDETGKRVDVLQHDLARRKVVRLSSLSNLPGIAESHIRILAHGAVISIKPPPRPSYELGQSSLVACVLLQNVELNLDPSLAILIFKQSTILFPYLVDMKITSQCKNPTDSDLFRVLLTLGTEYDQNSGNSIVMSSGMQVTAWIREQMFFEDTVYHLHVEVNQQSTI</sequence>
<reference evidence="2" key="1">
    <citation type="submission" date="2019-06" db="EMBL/GenBank/DDBJ databases">
        <title>Draft genome sequence of the griseofulvin-producing fungus Xylaria cubensis strain G536.</title>
        <authorList>
            <person name="Mead M.E."/>
            <person name="Raja H.A."/>
            <person name="Steenwyk J.L."/>
            <person name="Knowles S.L."/>
            <person name="Oberlies N.H."/>
            <person name="Rokas A."/>
        </authorList>
    </citation>
    <scope>NUCLEOTIDE SEQUENCE [LARGE SCALE GENOMIC DNA]</scope>
    <source>
        <strain evidence="2">G536</strain>
    </source>
</reference>
<evidence type="ECO:0000313" key="2">
    <source>
        <dbReference type="Proteomes" id="UP000319160"/>
    </source>
</evidence>